<sequence>MKTTDGYNPHTKTTDGYNPHTKTTDGYTPHTKTTDGYNPHTKTTDGNTQHTKTTDGYNPHTKTTDGYIPHTKTTDGYNPHTKTTDGYNPHTKTTDGYTSKEHFYSQTYTYTPLTFQPTRNKATSPQAHHLQLTKPISSTQQRPTYLLHDFHLIRKKFATTDFKLLNLTCRFTNSTCTD</sequence>
<keyword evidence="3" id="KW-1185">Reference proteome</keyword>
<comment type="caution">
    <text evidence="2">The sequence shown here is derived from an EMBL/GenBank/DDBJ whole genome shotgun (WGS) entry which is preliminary data.</text>
</comment>
<feature type="compositionally biased region" description="Polar residues" evidence="1">
    <location>
        <begin position="1"/>
        <end position="56"/>
    </location>
</feature>
<dbReference type="AlphaFoldDB" id="A0AAD8C0J6"/>
<proteinExistence type="predicted"/>
<reference evidence="2" key="1">
    <citation type="journal article" date="2023" name="PLoS Negl. Trop. Dis.">
        <title>A genome sequence for Biomphalaria pfeifferi, the major vector snail for the human-infecting parasite Schistosoma mansoni.</title>
        <authorList>
            <person name="Bu L."/>
            <person name="Lu L."/>
            <person name="Laidemitt M.R."/>
            <person name="Zhang S.M."/>
            <person name="Mutuku M."/>
            <person name="Mkoji G."/>
            <person name="Steinauer M."/>
            <person name="Loker E.S."/>
        </authorList>
    </citation>
    <scope>NUCLEOTIDE SEQUENCE</scope>
    <source>
        <strain evidence="2">KasaAsao</strain>
    </source>
</reference>
<feature type="region of interest" description="Disordered" evidence="1">
    <location>
        <begin position="1"/>
        <end position="94"/>
    </location>
</feature>
<feature type="compositionally biased region" description="Polar residues" evidence="1">
    <location>
        <begin position="74"/>
        <end position="94"/>
    </location>
</feature>
<gene>
    <name evidence="2" type="ORF">Bpfe_006456</name>
</gene>
<dbReference type="Proteomes" id="UP001233172">
    <property type="component" value="Unassembled WGS sequence"/>
</dbReference>
<reference evidence="2" key="2">
    <citation type="submission" date="2023-04" db="EMBL/GenBank/DDBJ databases">
        <authorList>
            <person name="Bu L."/>
            <person name="Lu L."/>
            <person name="Laidemitt M.R."/>
            <person name="Zhang S.M."/>
            <person name="Mutuku M."/>
            <person name="Mkoji G."/>
            <person name="Steinauer M."/>
            <person name="Loker E.S."/>
        </authorList>
    </citation>
    <scope>NUCLEOTIDE SEQUENCE</scope>
    <source>
        <strain evidence="2">KasaAsao</strain>
        <tissue evidence="2">Whole Snail</tissue>
    </source>
</reference>
<protein>
    <submittedName>
        <fullName evidence="2">Uncharacterized protein</fullName>
    </submittedName>
</protein>
<evidence type="ECO:0000256" key="1">
    <source>
        <dbReference type="SAM" id="MobiDB-lite"/>
    </source>
</evidence>
<dbReference type="EMBL" id="JASAOG010000018">
    <property type="protein sequence ID" value="KAK0064271.1"/>
    <property type="molecule type" value="Genomic_DNA"/>
</dbReference>
<organism evidence="2 3">
    <name type="scientific">Biomphalaria pfeifferi</name>
    <name type="common">Bloodfluke planorb</name>
    <name type="synonym">Freshwater snail</name>
    <dbReference type="NCBI Taxonomy" id="112525"/>
    <lineage>
        <taxon>Eukaryota</taxon>
        <taxon>Metazoa</taxon>
        <taxon>Spiralia</taxon>
        <taxon>Lophotrochozoa</taxon>
        <taxon>Mollusca</taxon>
        <taxon>Gastropoda</taxon>
        <taxon>Heterobranchia</taxon>
        <taxon>Euthyneura</taxon>
        <taxon>Panpulmonata</taxon>
        <taxon>Hygrophila</taxon>
        <taxon>Lymnaeoidea</taxon>
        <taxon>Planorbidae</taxon>
        <taxon>Biomphalaria</taxon>
    </lineage>
</organism>
<accession>A0AAD8C0J6</accession>
<evidence type="ECO:0000313" key="3">
    <source>
        <dbReference type="Proteomes" id="UP001233172"/>
    </source>
</evidence>
<evidence type="ECO:0000313" key="2">
    <source>
        <dbReference type="EMBL" id="KAK0064271.1"/>
    </source>
</evidence>
<name>A0AAD8C0J6_BIOPF</name>